<feature type="region of interest" description="Disordered" evidence="2">
    <location>
        <begin position="97"/>
        <end position="123"/>
    </location>
</feature>
<feature type="domain" description="Tyr recombinase" evidence="3">
    <location>
        <begin position="26"/>
        <end position="240"/>
    </location>
</feature>
<feature type="compositionally biased region" description="Basic and acidic residues" evidence="2">
    <location>
        <begin position="102"/>
        <end position="123"/>
    </location>
</feature>
<evidence type="ECO:0000313" key="4">
    <source>
        <dbReference type="EMBL" id="MBF9135381.1"/>
    </source>
</evidence>
<reference evidence="4 5" key="1">
    <citation type="submission" date="2020-11" db="EMBL/GenBank/DDBJ databases">
        <title>A novel isolate from a Black sea contaminated sediment with potential to produce alkanes: Plantactinospora alkalitolerans sp. nov.</title>
        <authorList>
            <person name="Carro L."/>
            <person name="Veyisoglu A."/>
            <person name="Guven K."/>
            <person name="Schumann P."/>
            <person name="Klenk H.-P."/>
            <person name="Sahin N."/>
        </authorList>
    </citation>
    <scope>NUCLEOTIDE SEQUENCE [LARGE SCALE GENOMIC DNA]</scope>
    <source>
        <strain evidence="4 5">S1510</strain>
    </source>
</reference>
<gene>
    <name evidence="4" type="ORF">I0C86_41760</name>
</gene>
<organism evidence="4 5">
    <name type="scientific">Plantactinospora alkalitolerans</name>
    <dbReference type="NCBI Taxonomy" id="2789879"/>
    <lineage>
        <taxon>Bacteria</taxon>
        <taxon>Bacillati</taxon>
        <taxon>Actinomycetota</taxon>
        <taxon>Actinomycetes</taxon>
        <taxon>Micromonosporales</taxon>
        <taxon>Micromonosporaceae</taxon>
        <taxon>Plantactinospora</taxon>
    </lineage>
</organism>
<dbReference type="InterPro" id="IPR013762">
    <property type="entry name" value="Integrase-like_cat_sf"/>
</dbReference>
<dbReference type="EMBL" id="JADPUN010000422">
    <property type="protein sequence ID" value="MBF9135381.1"/>
    <property type="molecule type" value="Genomic_DNA"/>
</dbReference>
<dbReference type="PANTHER" id="PTHR30349">
    <property type="entry name" value="PHAGE INTEGRASE-RELATED"/>
    <property type="match status" value="1"/>
</dbReference>
<evidence type="ECO:0000313" key="5">
    <source>
        <dbReference type="Proteomes" id="UP000638560"/>
    </source>
</evidence>
<protein>
    <submittedName>
        <fullName evidence="4">Tyrosine-type recombinase/integrase</fullName>
    </submittedName>
</protein>
<dbReference type="Gene3D" id="1.10.443.10">
    <property type="entry name" value="Intergrase catalytic core"/>
    <property type="match status" value="1"/>
</dbReference>
<keyword evidence="5" id="KW-1185">Reference proteome</keyword>
<dbReference type="InterPro" id="IPR050090">
    <property type="entry name" value="Tyrosine_recombinase_XerCD"/>
</dbReference>
<comment type="caution">
    <text evidence="4">The sequence shown here is derived from an EMBL/GenBank/DDBJ whole genome shotgun (WGS) entry which is preliminary data.</text>
</comment>
<dbReference type="Proteomes" id="UP000638560">
    <property type="component" value="Unassembled WGS sequence"/>
</dbReference>
<name>A0ABS0HA70_9ACTN</name>
<evidence type="ECO:0000259" key="3">
    <source>
        <dbReference type="PROSITE" id="PS51898"/>
    </source>
</evidence>
<dbReference type="SUPFAM" id="SSF56349">
    <property type="entry name" value="DNA breaking-rejoining enzymes"/>
    <property type="match status" value="1"/>
</dbReference>
<dbReference type="InterPro" id="IPR011010">
    <property type="entry name" value="DNA_brk_join_enz"/>
</dbReference>
<evidence type="ECO:0000256" key="2">
    <source>
        <dbReference type="SAM" id="MobiDB-lite"/>
    </source>
</evidence>
<proteinExistence type="predicted"/>
<evidence type="ECO:0000256" key="1">
    <source>
        <dbReference type="ARBA" id="ARBA00023172"/>
    </source>
</evidence>
<dbReference type="PROSITE" id="PS51898">
    <property type="entry name" value="TYR_RECOMBINASE"/>
    <property type="match status" value="1"/>
</dbReference>
<sequence length="250" mass="27873">MEFNPVDKLRVRSTRKKVAAVIDRRVVVNPRLAEELLTALSYVGRRGRFWRGERLVAFFACMYFGALRPGEALALREQDCHLPAKGWGRLTLVGSRPRSGKRWTDSGEAHDKRGLKHRAETEPRGVPIPPDLVSILRQHIDRFGVAKDGRLFHSDRGNVVGASTYSRVWEEARCLALTPHQVASPLAGRPYDLRHAAVSLWLNAGVPATEVADRAGHSVDVLLKVYAKCIDGQEATVNQRIEDALRGSDQ</sequence>
<keyword evidence="1" id="KW-0233">DNA recombination</keyword>
<accession>A0ABS0HA70</accession>
<dbReference type="PANTHER" id="PTHR30349:SF64">
    <property type="entry name" value="PROPHAGE INTEGRASE INTD-RELATED"/>
    <property type="match status" value="1"/>
</dbReference>
<dbReference type="InterPro" id="IPR002104">
    <property type="entry name" value="Integrase_catalytic"/>
</dbReference>